<evidence type="ECO:0000313" key="8">
    <source>
        <dbReference type="EMBL" id="CUG89902.1"/>
    </source>
</evidence>
<feature type="region of interest" description="Disordered" evidence="6">
    <location>
        <begin position="310"/>
        <end position="330"/>
    </location>
</feature>
<protein>
    <recommendedName>
        <fullName evidence="7">K Homology domain-containing protein</fullName>
    </recommendedName>
</protein>
<dbReference type="SMART" id="SM00322">
    <property type="entry name" value="KH"/>
    <property type="match status" value="1"/>
</dbReference>
<evidence type="ECO:0000256" key="1">
    <source>
        <dbReference type="ARBA" id="ARBA00022679"/>
    </source>
</evidence>
<dbReference type="GO" id="GO:0003723">
    <property type="term" value="F:RNA binding"/>
    <property type="evidence" value="ECO:0007669"/>
    <property type="project" value="UniProtKB-UniRule"/>
</dbReference>
<dbReference type="EMBL" id="CYKH01001776">
    <property type="protein sequence ID" value="CUG89902.1"/>
    <property type="molecule type" value="Genomic_DNA"/>
</dbReference>
<reference evidence="9" key="1">
    <citation type="submission" date="2015-09" db="EMBL/GenBank/DDBJ databases">
        <authorList>
            <consortium name="Pathogen Informatics"/>
        </authorList>
    </citation>
    <scope>NUCLEOTIDE SEQUENCE [LARGE SCALE GENOMIC DNA]</scope>
    <source>
        <strain evidence="9">Lake Konstanz</strain>
    </source>
</reference>
<keyword evidence="3 5" id="KW-0694">RNA-binding</keyword>
<dbReference type="GO" id="GO:0015074">
    <property type="term" value="P:DNA integration"/>
    <property type="evidence" value="ECO:0007669"/>
    <property type="project" value="InterPro"/>
</dbReference>
<dbReference type="InterPro" id="IPR011010">
    <property type="entry name" value="DNA_brk_join_enz"/>
</dbReference>
<dbReference type="InterPro" id="IPR036612">
    <property type="entry name" value="KH_dom_type_1_sf"/>
</dbReference>
<proteinExistence type="predicted"/>
<dbReference type="SUPFAM" id="SSF56349">
    <property type="entry name" value="DNA breaking-rejoining enzymes"/>
    <property type="match status" value="1"/>
</dbReference>
<dbReference type="Pfam" id="PF00013">
    <property type="entry name" value="KH_1"/>
    <property type="match status" value="1"/>
</dbReference>
<evidence type="ECO:0000256" key="5">
    <source>
        <dbReference type="PROSITE-ProRule" id="PRU00117"/>
    </source>
</evidence>
<dbReference type="InterPro" id="IPR004088">
    <property type="entry name" value="KH_dom_type_1"/>
</dbReference>
<gene>
    <name evidence="8" type="ORF">BSAL_23990</name>
</gene>
<keyword evidence="9" id="KW-1185">Reference proteome</keyword>
<dbReference type="GO" id="GO:0003677">
    <property type="term" value="F:DNA binding"/>
    <property type="evidence" value="ECO:0007669"/>
    <property type="project" value="InterPro"/>
</dbReference>
<dbReference type="CDD" id="cd02393">
    <property type="entry name" value="KH-I_PNPase"/>
    <property type="match status" value="1"/>
</dbReference>
<feature type="domain" description="K Homology" evidence="7">
    <location>
        <begin position="5"/>
        <end position="70"/>
    </location>
</feature>
<dbReference type="AlphaFoldDB" id="A0A0S4JLD4"/>
<organism evidence="8 9">
    <name type="scientific">Bodo saltans</name>
    <name type="common">Flagellated protozoan</name>
    <dbReference type="NCBI Taxonomy" id="75058"/>
    <lineage>
        <taxon>Eukaryota</taxon>
        <taxon>Discoba</taxon>
        <taxon>Euglenozoa</taxon>
        <taxon>Kinetoplastea</taxon>
        <taxon>Metakinetoplastina</taxon>
        <taxon>Eubodonida</taxon>
        <taxon>Bodonidae</taxon>
        <taxon>Bodo</taxon>
    </lineage>
</organism>
<dbReference type="Gene3D" id="3.30.1370.10">
    <property type="entry name" value="K Homology domain, type 1"/>
    <property type="match status" value="1"/>
</dbReference>
<dbReference type="InterPro" id="IPR004087">
    <property type="entry name" value="KH_dom"/>
</dbReference>
<evidence type="ECO:0000256" key="4">
    <source>
        <dbReference type="ARBA" id="ARBA00023172"/>
    </source>
</evidence>
<evidence type="ECO:0000256" key="3">
    <source>
        <dbReference type="ARBA" id="ARBA00022884"/>
    </source>
</evidence>
<keyword evidence="1" id="KW-0808">Transferase</keyword>
<dbReference type="PROSITE" id="PS50084">
    <property type="entry name" value="KH_TYPE_1"/>
    <property type="match status" value="1"/>
</dbReference>
<dbReference type="GO" id="GO:0006310">
    <property type="term" value="P:DNA recombination"/>
    <property type="evidence" value="ECO:0007669"/>
    <property type="project" value="UniProtKB-KW"/>
</dbReference>
<name>A0A0S4JLD4_BODSA</name>
<dbReference type="GO" id="GO:0016779">
    <property type="term" value="F:nucleotidyltransferase activity"/>
    <property type="evidence" value="ECO:0007669"/>
    <property type="project" value="UniProtKB-KW"/>
</dbReference>
<sequence>MSTDDHIIEIVPCSQNSISHIIGPGGETIQRLQAETNTRIEIIAGPKVCITGTKQEQVSAAKEKIEAIVEHQANPDYEGEEGRTLRHQAPLDLFTRWLWQMKEAKYSDSEGYRAALIHCLEARGRDVTCLKCSQVVKMSQGFTLQNKISRKPIGAITEAMLRQLCKWLREKGEKPLAVLAAVIYFTQGRGEEVMRMRKGDIQPDESQKLFLWFVRNDKRCKRGNGYTKTTEKLIPGNIVDLVNIVSKAKHAGDEIFDKENGYSLARLGKRIREASEELHWPKEVKFGGPHGLRHGGTQALLERARETVATGMANQSPSTLKHYAKRNKSK</sequence>
<keyword evidence="4" id="KW-0233">DNA recombination</keyword>
<dbReference type="FunFam" id="3.30.1370.10:FF:000001">
    <property type="entry name" value="Polyribonucleotide nucleotidyltransferase"/>
    <property type="match status" value="1"/>
</dbReference>
<keyword evidence="2" id="KW-0548">Nucleotidyltransferase</keyword>
<dbReference type="InterPro" id="IPR013762">
    <property type="entry name" value="Integrase-like_cat_sf"/>
</dbReference>
<dbReference type="Gene3D" id="1.10.443.10">
    <property type="entry name" value="Intergrase catalytic core"/>
    <property type="match status" value="1"/>
</dbReference>
<dbReference type="OrthoDB" id="5204190at2759"/>
<dbReference type="Proteomes" id="UP000051952">
    <property type="component" value="Unassembled WGS sequence"/>
</dbReference>
<dbReference type="SUPFAM" id="SSF54791">
    <property type="entry name" value="Eukaryotic type KH-domain (KH-domain type I)"/>
    <property type="match status" value="1"/>
</dbReference>
<evidence type="ECO:0000256" key="2">
    <source>
        <dbReference type="ARBA" id="ARBA00022695"/>
    </source>
</evidence>
<dbReference type="VEuPathDB" id="TriTrypDB:BSAL_28950c"/>
<evidence type="ECO:0000259" key="7">
    <source>
        <dbReference type="SMART" id="SM00322"/>
    </source>
</evidence>
<evidence type="ECO:0000256" key="6">
    <source>
        <dbReference type="SAM" id="MobiDB-lite"/>
    </source>
</evidence>
<evidence type="ECO:0000313" key="9">
    <source>
        <dbReference type="Proteomes" id="UP000051952"/>
    </source>
</evidence>
<accession>A0A0S4JLD4</accession>